<evidence type="ECO:0000313" key="1">
    <source>
        <dbReference type="EMBL" id="MEQ2242946.1"/>
    </source>
</evidence>
<sequence length="105" mass="12072">MTPKATCKTRLEFAYPLRRNNDLYFQWHALLSDETKMKNTILRGGNIMSLGFFAKRRTGALLKIGVIARKKHCVEIVKQHFKTSARKLKHGYNGSPKWAIIISPN</sequence>
<comment type="caution">
    <text evidence="1">The sequence shown here is derived from an EMBL/GenBank/DDBJ whole genome shotgun (WGS) entry which is preliminary data.</text>
</comment>
<gene>
    <name evidence="1" type="ORF">ILYODFUR_002011</name>
</gene>
<reference evidence="1 2" key="1">
    <citation type="submission" date="2021-06" db="EMBL/GenBank/DDBJ databases">
        <authorList>
            <person name="Palmer J.M."/>
        </authorList>
    </citation>
    <scope>NUCLEOTIDE SEQUENCE [LARGE SCALE GENOMIC DNA]</scope>
    <source>
        <strain evidence="2">if_2019</strain>
        <tissue evidence="1">Muscle</tissue>
    </source>
</reference>
<evidence type="ECO:0000313" key="2">
    <source>
        <dbReference type="Proteomes" id="UP001482620"/>
    </source>
</evidence>
<protein>
    <submittedName>
        <fullName evidence="1">Uncharacterized protein</fullName>
    </submittedName>
</protein>
<keyword evidence="2" id="KW-1185">Reference proteome</keyword>
<name>A0ABV0UFD8_9TELE</name>
<proteinExistence type="predicted"/>
<dbReference type="EMBL" id="JAHRIQ010069604">
    <property type="protein sequence ID" value="MEQ2242946.1"/>
    <property type="molecule type" value="Genomic_DNA"/>
</dbReference>
<organism evidence="1 2">
    <name type="scientific">Ilyodon furcidens</name>
    <name type="common">goldbreast splitfin</name>
    <dbReference type="NCBI Taxonomy" id="33524"/>
    <lineage>
        <taxon>Eukaryota</taxon>
        <taxon>Metazoa</taxon>
        <taxon>Chordata</taxon>
        <taxon>Craniata</taxon>
        <taxon>Vertebrata</taxon>
        <taxon>Euteleostomi</taxon>
        <taxon>Actinopterygii</taxon>
        <taxon>Neopterygii</taxon>
        <taxon>Teleostei</taxon>
        <taxon>Neoteleostei</taxon>
        <taxon>Acanthomorphata</taxon>
        <taxon>Ovalentaria</taxon>
        <taxon>Atherinomorphae</taxon>
        <taxon>Cyprinodontiformes</taxon>
        <taxon>Goodeidae</taxon>
        <taxon>Ilyodon</taxon>
    </lineage>
</organism>
<dbReference type="Proteomes" id="UP001482620">
    <property type="component" value="Unassembled WGS sequence"/>
</dbReference>
<accession>A0ABV0UFD8</accession>